<dbReference type="Proteomes" id="UP001310692">
    <property type="component" value="Unassembled WGS sequence"/>
</dbReference>
<dbReference type="InterPro" id="IPR002701">
    <property type="entry name" value="CM_II_prokaryot"/>
</dbReference>
<dbReference type="EMBL" id="JAZDRO010000006">
    <property type="protein sequence ID" value="MEE2567569.1"/>
    <property type="molecule type" value="Genomic_DNA"/>
</dbReference>
<evidence type="ECO:0000256" key="13">
    <source>
        <dbReference type="ARBA" id="ARBA00023235"/>
    </source>
</evidence>
<evidence type="ECO:0000256" key="14">
    <source>
        <dbReference type="ARBA" id="ARBA00023239"/>
    </source>
</evidence>
<dbReference type="Pfam" id="PF01842">
    <property type="entry name" value="ACT"/>
    <property type="match status" value="1"/>
</dbReference>
<comment type="function">
    <text evidence="2">Catalyzes the Claisen rearrangement of chorismate to prephenate and the decarboxylation/dehydration of prephenate to phenylpyruvate.</text>
</comment>
<comment type="catalytic activity">
    <reaction evidence="1">
        <text>chorismate = prephenate</text>
        <dbReference type="Rhea" id="RHEA:13897"/>
        <dbReference type="ChEBI" id="CHEBI:29748"/>
        <dbReference type="ChEBI" id="CHEBI:29934"/>
        <dbReference type="EC" id="5.4.99.5"/>
    </reaction>
</comment>
<evidence type="ECO:0000256" key="18">
    <source>
        <dbReference type="ARBA" id="ARBA00047848"/>
    </source>
</evidence>
<evidence type="ECO:0000313" key="23">
    <source>
        <dbReference type="Proteomes" id="UP001310692"/>
    </source>
</evidence>
<keyword evidence="15" id="KW-0511">Multifunctional enzyme</keyword>
<dbReference type="CDD" id="cd13631">
    <property type="entry name" value="PBP2_Ct-PDT_like"/>
    <property type="match status" value="1"/>
</dbReference>
<dbReference type="InterPro" id="IPR036979">
    <property type="entry name" value="CM_dom_sf"/>
</dbReference>
<feature type="domain" description="Prephenate dehydratase" evidence="20">
    <location>
        <begin position="103"/>
        <end position="281"/>
    </location>
</feature>
<dbReference type="RefSeq" id="WP_330197134.1">
    <property type="nucleotide sequence ID" value="NZ_JAZDRO010000006.1"/>
</dbReference>
<keyword evidence="14" id="KW-0456">Lyase</keyword>
<dbReference type="CDD" id="cd04905">
    <property type="entry name" value="ACT_CM-PDT"/>
    <property type="match status" value="1"/>
</dbReference>
<dbReference type="EC" id="5.4.99.5" evidence="6"/>
<comment type="subcellular location">
    <subcellularLocation>
        <location evidence="3">Cytoplasm</location>
    </subcellularLocation>
</comment>
<evidence type="ECO:0000256" key="12">
    <source>
        <dbReference type="ARBA" id="ARBA00023222"/>
    </source>
</evidence>
<dbReference type="SUPFAM" id="SSF55021">
    <property type="entry name" value="ACT-like"/>
    <property type="match status" value="1"/>
</dbReference>
<dbReference type="PANTHER" id="PTHR21022">
    <property type="entry name" value="PREPHENATE DEHYDRATASE P PROTEIN"/>
    <property type="match status" value="1"/>
</dbReference>
<keyword evidence="23" id="KW-1185">Reference proteome</keyword>
<dbReference type="PROSITE" id="PS51168">
    <property type="entry name" value="CHORISMATE_MUT_2"/>
    <property type="match status" value="1"/>
</dbReference>
<evidence type="ECO:0000256" key="11">
    <source>
        <dbReference type="ARBA" id="ARBA00023141"/>
    </source>
</evidence>
<organism evidence="22 23">
    <name type="scientific">Hyphobacterium marinum</name>
    <dbReference type="NCBI Taxonomy" id="3116574"/>
    <lineage>
        <taxon>Bacteria</taxon>
        <taxon>Pseudomonadati</taxon>
        <taxon>Pseudomonadota</taxon>
        <taxon>Alphaproteobacteria</taxon>
        <taxon>Maricaulales</taxon>
        <taxon>Maricaulaceae</taxon>
        <taxon>Hyphobacterium</taxon>
    </lineage>
</organism>
<evidence type="ECO:0000259" key="21">
    <source>
        <dbReference type="PROSITE" id="PS51671"/>
    </source>
</evidence>
<accession>A0ABU7M180</accession>
<evidence type="ECO:0000256" key="2">
    <source>
        <dbReference type="ARBA" id="ARBA00002364"/>
    </source>
</evidence>
<evidence type="ECO:0000256" key="10">
    <source>
        <dbReference type="ARBA" id="ARBA00022605"/>
    </source>
</evidence>
<dbReference type="SUPFAM" id="SSF53850">
    <property type="entry name" value="Periplasmic binding protein-like II"/>
    <property type="match status" value="1"/>
</dbReference>
<dbReference type="Pfam" id="PF01817">
    <property type="entry name" value="CM_2"/>
    <property type="match status" value="1"/>
</dbReference>
<evidence type="ECO:0000256" key="6">
    <source>
        <dbReference type="ARBA" id="ARBA00012404"/>
    </source>
</evidence>
<gene>
    <name evidence="22" type="ORF">V0U35_12855</name>
</gene>
<evidence type="ECO:0000256" key="8">
    <source>
        <dbReference type="ARBA" id="ARBA00014401"/>
    </source>
</evidence>
<evidence type="ECO:0000256" key="1">
    <source>
        <dbReference type="ARBA" id="ARBA00000824"/>
    </source>
</evidence>
<keyword evidence="13" id="KW-0413">Isomerase</keyword>
<evidence type="ECO:0000256" key="3">
    <source>
        <dbReference type="ARBA" id="ARBA00004496"/>
    </source>
</evidence>
<dbReference type="EC" id="4.2.1.51" evidence="7"/>
<evidence type="ECO:0000256" key="5">
    <source>
        <dbReference type="ARBA" id="ARBA00004817"/>
    </source>
</evidence>
<comment type="caution">
    <text evidence="22">The sequence shown here is derived from an EMBL/GenBank/DDBJ whole genome shotgun (WGS) entry which is preliminary data.</text>
</comment>
<feature type="domain" description="Chorismate mutase" evidence="19">
    <location>
        <begin position="1"/>
        <end position="91"/>
    </location>
</feature>
<dbReference type="PROSITE" id="PS00857">
    <property type="entry name" value="PREPHENATE_DEHYDR_1"/>
    <property type="match status" value="1"/>
</dbReference>
<comment type="pathway">
    <text evidence="5">Metabolic intermediate biosynthesis; prephenate biosynthesis; prephenate from chorismate: step 1/1.</text>
</comment>
<comment type="pathway">
    <text evidence="4">Amino-acid biosynthesis; L-phenylalanine biosynthesis; phenylpyruvate from prephenate: step 1/1.</text>
</comment>
<dbReference type="Gene3D" id="1.20.59.10">
    <property type="entry name" value="Chorismate mutase"/>
    <property type="match status" value="1"/>
</dbReference>
<comment type="catalytic activity">
    <reaction evidence="18">
        <text>prephenate + H(+) = 3-phenylpyruvate + CO2 + H2O</text>
        <dbReference type="Rhea" id="RHEA:21648"/>
        <dbReference type="ChEBI" id="CHEBI:15377"/>
        <dbReference type="ChEBI" id="CHEBI:15378"/>
        <dbReference type="ChEBI" id="CHEBI:16526"/>
        <dbReference type="ChEBI" id="CHEBI:18005"/>
        <dbReference type="ChEBI" id="CHEBI:29934"/>
        <dbReference type="EC" id="4.2.1.51"/>
    </reaction>
</comment>
<dbReference type="Gene3D" id="3.30.70.260">
    <property type="match status" value="1"/>
</dbReference>
<keyword evidence="12" id="KW-0584">Phenylalanine biosynthesis</keyword>
<evidence type="ECO:0000256" key="7">
    <source>
        <dbReference type="ARBA" id="ARBA00013147"/>
    </source>
</evidence>
<evidence type="ECO:0000256" key="15">
    <source>
        <dbReference type="ARBA" id="ARBA00023268"/>
    </source>
</evidence>
<evidence type="ECO:0000256" key="9">
    <source>
        <dbReference type="ARBA" id="ARBA00022490"/>
    </source>
</evidence>
<dbReference type="InterPro" id="IPR001086">
    <property type="entry name" value="Preph_deHydtase"/>
</dbReference>
<name>A0ABU7M180_9PROT</name>
<dbReference type="Pfam" id="PF00800">
    <property type="entry name" value="PDT"/>
    <property type="match status" value="1"/>
</dbReference>
<feature type="domain" description="ACT" evidence="21">
    <location>
        <begin position="295"/>
        <end position="372"/>
    </location>
</feature>
<dbReference type="SMART" id="SM00830">
    <property type="entry name" value="CM_2"/>
    <property type="match status" value="1"/>
</dbReference>
<dbReference type="InterPro" id="IPR045865">
    <property type="entry name" value="ACT-like_dom_sf"/>
</dbReference>
<evidence type="ECO:0000256" key="17">
    <source>
        <dbReference type="ARBA" id="ARBA00031520"/>
    </source>
</evidence>
<evidence type="ECO:0000256" key="4">
    <source>
        <dbReference type="ARBA" id="ARBA00004741"/>
    </source>
</evidence>
<reference evidence="22 23" key="1">
    <citation type="submission" date="2024-01" db="EMBL/GenBank/DDBJ databases">
        <title>Hyphobacterium bacterium isolated from marine sediment.</title>
        <authorList>
            <person name="Zhao S."/>
        </authorList>
    </citation>
    <scope>NUCLEOTIDE SEQUENCE [LARGE SCALE GENOMIC DNA]</scope>
    <source>
        <strain evidence="22 23">Y60-23</strain>
    </source>
</reference>
<sequence length="389" mass="41820">MDGHTLETLRESIDAVDRDILHLGARRAALASEVARAKSRSGAPVRDTARERDVIASAIEMGRGLGLEPSAVERLFQTLIDLSLRGQRAELDARAATDMDEVSVAYLGGPGTYSHFAAQAHFGPRHGGVAPVVRRDFSAIVRAAEEGEADYAFLPIENTTTGGINEVYDLLLDTGLSIVGEHHYRVRHCLVGRTGSLDGVERVYGHPQALAQCRRFLSKYDGVTTHFASSSTRAIEHAMEDGPGVAAIAGADAARLFGLNVISEDIGDAEENYTRFVALARKAKPPALNLPCKTSLVFATAHEPGSLVDVLAAFRDEGVNLAKLESRPVPGKPWEEMFFLDVERHSEDPACRRALAAIGDRALRLRVLGCYGADRLAPVSVLANPAKPG</sequence>
<dbReference type="PROSITE" id="PS51671">
    <property type="entry name" value="ACT"/>
    <property type="match status" value="1"/>
</dbReference>
<dbReference type="PROSITE" id="PS51171">
    <property type="entry name" value="PREPHENATE_DEHYDR_3"/>
    <property type="match status" value="1"/>
</dbReference>
<evidence type="ECO:0000259" key="19">
    <source>
        <dbReference type="PROSITE" id="PS51168"/>
    </source>
</evidence>
<keyword evidence="10" id="KW-0028">Amino-acid biosynthesis</keyword>
<dbReference type="InterPro" id="IPR008242">
    <property type="entry name" value="Chor_mutase/pphenate_deHydtase"/>
</dbReference>
<keyword evidence="11" id="KW-0057">Aromatic amino acid biosynthesis</keyword>
<protein>
    <recommendedName>
        <fullName evidence="8">Bifunctional chorismate mutase/prephenate dehydratase</fullName>
        <ecNumber evidence="7">4.2.1.51</ecNumber>
        <ecNumber evidence="6">5.4.99.5</ecNumber>
    </recommendedName>
    <alternativeName>
        <fullName evidence="17">Chorismate mutase-prephenate dehydratase</fullName>
    </alternativeName>
    <alternativeName>
        <fullName evidence="16">p-protein</fullName>
    </alternativeName>
</protein>
<evidence type="ECO:0000256" key="16">
    <source>
        <dbReference type="ARBA" id="ARBA00031175"/>
    </source>
</evidence>
<dbReference type="PANTHER" id="PTHR21022:SF19">
    <property type="entry name" value="PREPHENATE DEHYDRATASE-RELATED"/>
    <property type="match status" value="1"/>
</dbReference>
<dbReference type="InterPro" id="IPR002912">
    <property type="entry name" value="ACT_dom"/>
</dbReference>
<keyword evidence="9" id="KW-0963">Cytoplasm</keyword>
<proteinExistence type="predicted"/>
<evidence type="ECO:0000259" key="20">
    <source>
        <dbReference type="PROSITE" id="PS51171"/>
    </source>
</evidence>
<dbReference type="InterPro" id="IPR036263">
    <property type="entry name" value="Chorismate_II_sf"/>
</dbReference>
<dbReference type="PIRSF" id="PIRSF001500">
    <property type="entry name" value="Chor_mut_pdt_Ppr"/>
    <property type="match status" value="1"/>
</dbReference>
<dbReference type="Gene3D" id="3.40.190.10">
    <property type="entry name" value="Periplasmic binding protein-like II"/>
    <property type="match status" value="2"/>
</dbReference>
<dbReference type="InterPro" id="IPR018528">
    <property type="entry name" value="Preph_deHydtase_CS"/>
</dbReference>
<evidence type="ECO:0000313" key="22">
    <source>
        <dbReference type="EMBL" id="MEE2567569.1"/>
    </source>
</evidence>
<dbReference type="SUPFAM" id="SSF48600">
    <property type="entry name" value="Chorismate mutase II"/>
    <property type="match status" value="1"/>
</dbReference>